<organism evidence="1 2">
    <name type="scientific">Purpureocillium lilacinum</name>
    <name type="common">Paecilomyces lilacinus</name>
    <dbReference type="NCBI Taxonomy" id="33203"/>
    <lineage>
        <taxon>Eukaryota</taxon>
        <taxon>Fungi</taxon>
        <taxon>Dikarya</taxon>
        <taxon>Ascomycota</taxon>
        <taxon>Pezizomycotina</taxon>
        <taxon>Sordariomycetes</taxon>
        <taxon>Hypocreomycetidae</taxon>
        <taxon>Hypocreales</taxon>
        <taxon>Ophiocordycipitaceae</taxon>
        <taxon>Purpureocillium</taxon>
    </lineage>
</organism>
<proteinExistence type="predicted"/>
<keyword evidence="2" id="KW-1185">Reference proteome</keyword>
<evidence type="ECO:0000313" key="2">
    <source>
        <dbReference type="Proteomes" id="UP001638806"/>
    </source>
</evidence>
<dbReference type="EMBL" id="JBGNUJ010000012">
    <property type="protein sequence ID" value="KAL3953417.1"/>
    <property type="molecule type" value="Genomic_DNA"/>
</dbReference>
<gene>
    <name evidence="1" type="ORF">ACCO45_013360</name>
</gene>
<evidence type="ECO:0000313" key="1">
    <source>
        <dbReference type="EMBL" id="KAL3953417.1"/>
    </source>
</evidence>
<comment type="caution">
    <text evidence="1">The sequence shown here is derived from an EMBL/GenBank/DDBJ whole genome shotgun (WGS) entry which is preliminary data.</text>
</comment>
<name>A0ACC4DC55_PURLI</name>
<sequence length="60" mass="6314">MVWASRSVSAVVTFDAYCDGGCSALLRILPLQKTTASASASRGQPMGSKYHVACQNVQPP</sequence>
<reference evidence="1" key="1">
    <citation type="submission" date="2024-12" db="EMBL/GenBank/DDBJ databases">
        <title>Comparative genomics and development of molecular markers within Purpureocillium lilacinum and among Purpureocillium species.</title>
        <authorList>
            <person name="Yeh Z.-Y."/>
            <person name="Ni N.-T."/>
            <person name="Lo P.-H."/>
            <person name="Mushyakhwo K."/>
            <person name="Lin C.-F."/>
            <person name="Nai Y.-S."/>
        </authorList>
    </citation>
    <scope>NUCLEOTIDE SEQUENCE</scope>
    <source>
        <strain evidence="1">NCHU-NPUST-175</strain>
    </source>
</reference>
<protein>
    <submittedName>
        <fullName evidence="1">Uncharacterized protein</fullName>
    </submittedName>
</protein>
<dbReference type="Proteomes" id="UP001638806">
    <property type="component" value="Unassembled WGS sequence"/>
</dbReference>
<accession>A0ACC4DC55</accession>